<dbReference type="InterPro" id="IPR036397">
    <property type="entry name" value="RNaseH_sf"/>
</dbReference>
<reference evidence="1 2" key="1">
    <citation type="submission" date="2014-04" db="EMBL/GenBank/DDBJ databases">
        <authorList>
            <consortium name="DOE Joint Genome Institute"/>
            <person name="Kuo A."/>
            <person name="Kohler A."/>
            <person name="Nagy L.G."/>
            <person name="Floudas D."/>
            <person name="Copeland A."/>
            <person name="Barry K.W."/>
            <person name="Cichocki N."/>
            <person name="Veneault-Fourrey C."/>
            <person name="LaButti K."/>
            <person name="Lindquist E.A."/>
            <person name="Lipzen A."/>
            <person name="Lundell T."/>
            <person name="Morin E."/>
            <person name="Murat C."/>
            <person name="Sun H."/>
            <person name="Tunlid A."/>
            <person name="Henrissat B."/>
            <person name="Grigoriev I.V."/>
            <person name="Hibbett D.S."/>
            <person name="Martin F."/>
            <person name="Nordberg H.P."/>
            <person name="Cantor M.N."/>
            <person name="Hua S.X."/>
        </authorList>
    </citation>
    <scope>NUCLEOTIDE SEQUENCE [LARGE SCALE GENOMIC DNA]</scope>
    <source>
        <strain evidence="1 2">Foug A</strain>
    </source>
</reference>
<dbReference type="GO" id="GO:0003676">
    <property type="term" value="F:nucleic acid binding"/>
    <property type="evidence" value="ECO:0007669"/>
    <property type="project" value="InterPro"/>
</dbReference>
<keyword evidence="2" id="KW-1185">Reference proteome</keyword>
<dbReference type="OrthoDB" id="2416294at2759"/>
<evidence type="ECO:0000313" key="2">
    <source>
        <dbReference type="Proteomes" id="UP000053989"/>
    </source>
</evidence>
<dbReference type="HOGENOM" id="CLU_005726_9_2_1"/>
<reference evidence="2" key="2">
    <citation type="submission" date="2015-01" db="EMBL/GenBank/DDBJ databases">
        <title>Evolutionary Origins and Diversification of the Mycorrhizal Mutualists.</title>
        <authorList>
            <consortium name="DOE Joint Genome Institute"/>
            <consortium name="Mycorrhizal Genomics Consortium"/>
            <person name="Kohler A."/>
            <person name="Kuo A."/>
            <person name="Nagy L.G."/>
            <person name="Floudas D."/>
            <person name="Copeland A."/>
            <person name="Barry K.W."/>
            <person name="Cichocki N."/>
            <person name="Veneault-Fourrey C."/>
            <person name="LaButti K."/>
            <person name="Lindquist E.A."/>
            <person name="Lipzen A."/>
            <person name="Lundell T."/>
            <person name="Morin E."/>
            <person name="Murat C."/>
            <person name="Riley R."/>
            <person name="Ohm R."/>
            <person name="Sun H."/>
            <person name="Tunlid A."/>
            <person name="Henrissat B."/>
            <person name="Grigoriev I.V."/>
            <person name="Hibbett D.S."/>
            <person name="Martin F."/>
        </authorList>
    </citation>
    <scope>NUCLEOTIDE SEQUENCE [LARGE SCALE GENOMIC DNA]</scope>
    <source>
        <strain evidence="2">Foug A</strain>
    </source>
</reference>
<accession>A0A0C2ZLR3</accession>
<dbReference type="EMBL" id="KN822177">
    <property type="protein sequence ID" value="KIM53567.1"/>
    <property type="molecule type" value="Genomic_DNA"/>
</dbReference>
<dbReference type="PANTHER" id="PTHR35871:SF1">
    <property type="entry name" value="CXC1-LIKE CYSTEINE CLUSTER ASSOCIATED WITH KDZ TRANSPOSASES DOMAIN-CONTAINING PROTEIN"/>
    <property type="match status" value="1"/>
</dbReference>
<organism evidence="1 2">
    <name type="scientific">Scleroderma citrinum Foug A</name>
    <dbReference type="NCBI Taxonomy" id="1036808"/>
    <lineage>
        <taxon>Eukaryota</taxon>
        <taxon>Fungi</taxon>
        <taxon>Dikarya</taxon>
        <taxon>Basidiomycota</taxon>
        <taxon>Agaricomycotina</taxon>
        <taxon>Agaricomycetes</taxon>
        <taxon>Agaricomycetidae</taxon>
        <taxon>Boletales</taxon>
        <taxon>Sclerodermatineae</taxon>
        <taxon>Sclerodermataceae</taxon>
        <taxon>Scleroderma</taxon>
    </lineage>
</organism>
<dbReference type="InParanoid" id="A0A0C2ZLR3"/>
<dbReference type="Gene3D" id="3.30.420.10">
    <property type="entry name" value="Ribonuclease H-like superfamily/Ribonuclease H"/>
    <property type="match status" value="1"/>
</dbReference>
<name>A0A0C2ZLR3_9AGAM</name>
<sequence>AILCCNKWILELQPDFQAQKSLVQETIEATGHMCIFLLKFHCELNFIEYFWGKVKRYI</sequence>
<feature type="non-terminal residue" evidence="1">
    <location>
        <position position="58"/>
    </location>
</feature>
<dbReference type="Proteomes" id="UP000053989">
    <property type="component" value="Unassembled WGS sequence"/>
</dbReference>
<gene>
    <name evidence="1" type="ORF">SCLCIDRAFT_91629</name>
</gene>
<protein>
    <submittedName>
        <fullName evidence="1">Uncharacterized protein</fullName>
    </submittedName>
</protein>
<evidence type="ECO:0000313" key="1">
    <source>
        <dbReference type="EMBL" id="KIM53567.1"/>
    </source>
</evidence>
<proteinExistence type="predicted"/>
<dbReference type="STRING" id="1036808.A0A0C2ZLR3"/>
<dbReference type="PANTHER" id="PTHR35871">
    <property type="entry name" value="EXPRESSED PROTEIN"/>
    <property type="match status" value="1"/>
</dbReference>
<feature type="non-terminal residue" evidence="1">
    <location>
        <position position="1"/>
    </location>
</feature>
<dbReference type="AlphaFoldDB" id="A0A0C2ZLR3"/>